<comment type="caution">
    <text evidence="2">The sequence shown here is derived from an EMBL/GenBank/DDBJ whole genome shotgun (WGS) entry which is preliminary data.</text>
</comment>
<feature type="signal peptide" evidence="1">
    <location>
        <begin position="1"/>
        <end position="18"/>
    </location>
</feature>
<evidence type="ECO:0000313" key="2">
    <source>
        <dbReference type="EMBL" id="KAL1378691.1"/>
    </source>
</evidence>
<evidence type="ECO:0000256" key="1">
    <source>
        <dbReference type="SAM" id="SignalP"/>
    </source>
</evidence>
<proteinExistence type="predicted"/>
<feature type="chain" id="PRO_5044860558" evidence="1">
    <location>
        <begin position="19"/>
        <end position="164"/>
    </location>
</feature>
<gene>
    <name evidence="2" type="ORF">pipiens_015414</name>
</gene>
<name>A0ABD1CQP5_CULPP</name>
<organism evidence="2 3">
    <name type="scientific">Culex pipiens pipiens</name>
    <name type="common">Northern house mosquito</name>
    <dbReference type="NCBI Taxonomy" id="38569"/>
    <lineage>
        <taxon>Eukaryota</taxon>
        <taxon>Metazoa</taxon>
        <taxon>Ecdysozoa</taxon>
        <taxon>Arthropoda</taxon>
        <taxon>Hexapoda</taxon>
        <taxon>Insecta</taxon>
        <taxon>Pterygota</taxon>
        <taxon>Neoptera</taxon>
        <taxon>Endopterygota</taxon>
        <taxon>Diptera</taxon>
        <taxon>Nematocera</taxon>
        <taxon>Culicoidea</taxon>
        <taxon>Culicidae</taxon>
        <taxon>Culicinae</taxon>
        <taxon>Culicini</taxon>
        <taxon>Culex</taxon>
        <taxon>Culex</taxon>
    </lineage>
</organism>
<dbReference type="AlphaFoldDB" id="A0ABD1CQP5"/>
<dbReference type="Proteomes" id="UP001562425">
    <property type="component" value="Unassembled WGS sequence"/>
</dbReference>
<dbReference type="EMBL" id="JBEHCU010010153">
    <property type="protein sequence ID" value="KAL1378691.1"/>
    <property type="molecule type" value="Genomic_DNA"/>
</dbReference>
<keyword evidence="3" id="KW-1185">Reference proteome</keyword>
<accession>A0ABD1CQP5</accession>
<keyword evidence="1" id="KW-0732">Signal</keyword>
<protein>
    <submittedName>
        <fullName evidence="2">Uncharacterized protein</fullName>
    </submittedName>
</protein>
<evidence type="ECO:0000313" key="3">
    <source>
        <dbReference type="Proteomes" id="UP001562425"/>
    </source>
</evidence>
<sequence length="164" mass="18699">MKLVVLLILGATLLEATSLEEFQSKFNDLGTDIDQQVQELRASNSDAILAMNQKMLRELGNYTIAAREALIDKNITIQVEEWLNNDPNAQGCFDWAYVLVDLYGWFITWDIGLCAVYTAEEINAESQYHFYSHAHYIMRAGTEGRGRVLESHGLHRTERAEARD</sequence>
<reference evidence="2 3" key="1">
    <citation type="submission" date="2024-05" db="EMBL/GenBank/DDBJ databases">
        <title>Culex pipiens pipiens assembly and annotation.</title>
        <authorList>
            <person name="Alout H."/>
            <person name="Durand T."/>
        </authorList>
    </citation>
    <scope>NUCLEOTIDE SEQUENCE [LARGE SCALE GENOMIC DNA]</scope>
    <source>
        <strain evidence="2">HA-2024</strain>
        <tissue evidence="2">Whole body</tissue>
    </source>
</reference>